<accession>A0AAV7MEF2</accession>
<reference evidence="1" key="1">
    <citation type="journal article" date="2022" name="bioRxiv">
        <title>Sequencing and chromosome-scale assembly of the giantPleurodeles waltlgenome.</title>
        <authorList>
            <person name="Brown T."/>
            <person name="Elewa A."/>
            <person name="Iarovenko S."/>
            <person name="Subramanian E."/>
            <person name="Araus A.J."/>
            <person name="Petzold A."/>
            <person name="Susuki M."/>
            <person name="Suzuki K.-i.T."/>
            <person name="Hayashi T."/>
            <person name="Toyoda A."/>
            <person name="Oliveira C."/>
            <person name="Osipova E."/>
            <person name="Leigh N.D."/>
            <person name="Simon A."/>
            <person name="Yun M.H."/>
        </authorList>
    </citation>
    <scope>NUCLEOTIDE SEQUENCE</scope>
    <source>
        <strain evidence="1">20211129_DDA</strain>
        <tissue evidence="1">Liver</tissue>
    </source>
</reference>
<proteinExistence type="predicted"/>
<keyword evidence="2" id="KW-1185">Reference proteome</keyword>
<evidence type="ECO:0000313" key="2">
    <source>
        <dbReference type="Proteomes" id="UP001066276"/>
    </source>
</evidence>
<dbReference type="AlphaFoldDB" id="A0AAV7MEF2"/>
<organism evidence="1 2">
    <name type="scientific">Pleurodeles waltl</name>
    <name type="common">Iberian ribbed newt</name>
    <dbReference type="NCBI Taxonomy" id="8319"/>
    <lineage>
        <taxon>Eukaryota</taxon>
        <taxon>Metazoa</taxon>
        <taxon>Chordata</taxon>
        <taxon>Craniata</taxon>
        <taxon>Vertebrata</taxon>
        <taxon>Euteleostomi</taxon>
        <taxon>Amphibia</taxon>
        <taxon>Batrachia</taxon>
        <taxon>Caudata</taxon>
        <taxon>Salamandroidea</taxon>
        <taxon>Salamandridae</taxon>
        <taxon>Pleurodelinae</taxon>
        <taxon>Pleurodeles</taxon>
    </lineage>
</organism>
<gene>
    <name evidence="1" type="ORF">NDU88_007161</name>
</gene>
<comment type="caution">
    <text evidence="1">The sequence shown here is derived from an EMBL/GenBank/DDBJ whole genome shotgun (WGS) entry which is preliminary data.</text>
</comment>
<protein>
    <submittedName>
        <fullName evidence="1">Uncharacterized protein</fullName>
    </submittedName>
</protein>
<dbReference type="Proteomes" id="UP001066276">
    <property type="component" value="Chromosome 10"/>
</dbReference>
<name>A0AAV7MEF2_PLEWA</name>
<evidence type="ECO:0000313" key="1">
    <source>
        <dbReference type="EMBL" id="KAJ1102105.1"/>
    </source>
</evidence>
<sequence>MLSGASHCCITPREGELLKASLQAVTLQHRRRNTTKPPNKLINPCRGTAGATMAARGRFVAGYLPLQRTGPCEPARVRD</sequence>
<dbReference type="EMBL" id="JANPWB010000014">
    <property type="protein sequence ID" value="KAJ1102105.1"/>
    <property type="molecule type" value="Genomic_DNA"/>
</dbReference>